<comment type="caution">
    <text evidence="1">The sequence shown here is derived from an EMBL/GenBank/DDBJ whole genome shotgun (WGS) entry which is preliminary data.</text>
</comment>
<dbReference type="PANTHER" id="PTHR38588:SF1">
    <property type="entry name" value="BLL0334 PROTEIN"/>
    <property type="match status" value="1"/>
</dbReference>
<keyword evidence="2" id="KW-1185">Reference proteome</keyword>
<name>A0A318SP90_9BURK</name>
<proteinExistence type="predicted"/>
<dbReference type="OrthoDB" id="9787428at2"/>
<reference evidence="1 2" key="1">
    <citation type="submission" date="2018-06" db="EMBL/GenBank/DDBJ databases">
        <title>Genomic Encyclopedia of Type Strains, Phase III (KMG-III): the genomes of soil and plant-associated and newly described type strains.</title>
        <authorList>
            <person name="Whitman W."/>
        </authorList>
    </citation>
    <scope>NUCLEOTIDE SEQUENCE [LARGE SCALE GENOMIC DNA]</scope>
    <source>
        <strain evidence="1 2">CECT 7646</strain>
    </source>
</reference>
<dbReference type="RefSeq" id="WP_158529092.1">
    <property type="nucleotide sequence ID" value="NZ_JAMOFZ010000040.1"/>
</dbReference>
<gene>
    <name evidence="1" type="ORF">DFQ15_1407</name>
</gene>
<accession>A0A318SP90</accession>
<dbReference type="Pfam" id="PF06240">
    <property type="entry name" value="COXG"/>
    <property type="match status" value="1"/>
</dbReference>
<dbReference type="Proteomes" id="UP000247540">
    <property type="component" value="Unassembled WGS sequence"/>
</dbReference>
<dbReference type="Gene3D" id="3.30.530.20">
    <property type="match status" value="1"/>
</dbReference>
<dbReference type="InterPro" id="IPR023393">
    <property type="entry name" value="START-like_dom_sf"/>
</dbReference>
<evidence type="ECO:0000313" key="1">
    <source>
        <dbReference type="EMBL" id="PYE73028.1"/>
    </source>
</evidence>
<dbReference type="SUPFAM" id="SSF55961">
    <property type="entry name" value="Bet v1-like"/>
    <property type="match status" value="1"/>
</dbReference>
<sequence length="117" mass="12459">MTAPGVFEVSAAFKIGLLSARFGGTISLTDVEPPHRYTIDVEGRGAAGFGRGLARVVLADAVAPRTGCTLRYTLQVAVGGKVAQVAGRWLRSTAEALVGKFFLRFDKALQQRLRNPA</sequence>
<dbReference type="InterPro" id="IPR010419">
    <property type="entry name" value="CO_DH_gsu"/>
</dbReference>
<dbReference type="EMBL" id="QJTC01000040">
    <property type="protein sequence ID" value="PYE73028.1"/>
    <property type="molecule type" value="Genomic_DNA"/>
</dbReference>
<dbReference type="AlphaFoldDB" id="A0A318SP90"/>
<evidence type="ECO:0000313" key="2">
    <source>
        <dbReference type="Proteomes" id="UP000247540"/>
    </source>
</evidence>
<organism evidence="1 2">
    <name type="scientific">Xylophilus ampelinus</name>
    <dbReference type="NCBI Taxonomy" id="54067"/>
    <lineage>
        <taxon>Bacteria</taxon>
        <taxon>Pseudomonadati</taxon>
        <taxon>Pseudomonadota</taxon>
        <taxon>Betaproteobacteria</taxon>
        <taxon>Burkholderiales</taxon>
        <taxon>Xylophilus</taxon>
    </lineage>
</organism>
<protein>
    <submittedName>
        <fullName evidence="1">Carbon monoxide dehydrogenase subunit G</fullName>
    </submittedName>
</protein>
<dbReference type="PANTHER" id="PTHR38588">
    <property type="entry name" value="BLL0334 PROTEIN"/>
    <property type="match status" value="1"/>
</dbReference>